<dbReference type="PANTHER" id="PTHR30055">
    <property type="entry name" value="HTH-TYPE TRANSCRIPTIONAL REGULATOR RUTR"/>
    <property type="match status" value="1"/>
</dbReference>
<protein>
    <submittedName>
        <fullName evidence="4">TetR family regulatory protein</fullName>
    </submittedName>
</protein>
<dbReference type="KEGG" id="aay:WYH_01696"/>
<dbReference type="AlphaFoldDB" id="A0A0F7KTZ2"/>
<evidence type="ECO:0000256" key="3">
    <source>
        <dbReference type="ARBA" id="ARBA00023163"/>
    </source>
</evidence>
<accession>A0A0F7KTZ2</accession>
<dbReference type="PROSITE" id="PS50977">
    <property type="entry name" value="HTH_TETR_2"/>
    <property type="match status" value="1"/>
</dbReference>
<proteinExistence type="predicted"/>
<dbReference type="PRINTS" id="PR00455">
    <property type="entry name" value="HTHTETR"/>
</dbReference>
<name>A0A0F7KTZ2_9SPHN</name>
<dbReference type="PANTHER" id="PTHR30055:SF234">
    <property type="entry name" value="HTH-TYPE TRANSCRIPTIONAL REGULATOR BETI"/>
    <property type="match status" value="1"/>
</dbReference>
<dbReference type="GO" id="GO:0003700">
    <property type="term" value="F:DNA-binding transcription factor activity"/>
    <property type="evidence" value="ECO:0007669"/>
    <property type="project" value="TreeGrafter"/>
</dbReference>
<dbReference type="OrthoDB" id="5292901at2"/>
<gene>
    <name evidence="4" type="ORF">WYH_01696</name>
</gene>
<evidence type="ECO:0000256" key="2">
    <source>
        <dbReference type="ARBA" id="ARBA00023125"/>
    </source>
</evidence>
<reference evidence="4" key="1">
    <citation type="submission" date="2015-05" db="EMBL/GenBank/DDBJ databases">
        <title>The complete genome of Altererythrobacter atlanticus strain 26DY36.</title>
        <authorList>
            <person name="Wu Y.-H."/>
            <person name="Cheng H."/>
            <person name="Wu X.-W."/>
        </authorList>
    </citation>
    <scope>NUCLEOTIDE SEQUENCE [LARGE SCALE GENOMIC DNA]</scope>
    <source>
        <strain evidence="4">26DY36</strain>
    </source>
</reference>
<organism evidence="4 5">
    <name type="scientific">Croceibacterium atlanticum</name>
    <dbReference type="NCBI Taxonomy" id="1267766"/>
    <lineage>
        <taxon>Bacteria</taxon>
        <taxon>Pseudomonadati</taxon>
        <taxon>Pseudomonadota</taxon>
        <taxon>Alphaproteobacteria</taxon>
        <taxon>Sphingomonadales</taxon>
        <taxon>Erythrobacteraceae</taxon>
        <taxon>Croceibacterium</taxon>
    </lineage>
</organism>
<keyword evidence="3" id="KW-0804">Transcription</keyword>
<dbReference type="InterPro" id="IPR009057">
    <property type="entry name" value="Homeodomain-like_sf"/>
</dbReference>
<keyword evidence="1" id="KW-0805">Transcription regulation</keyword>
<dbReference type="SUPFAM" id="SSF48498">
    <property type="entry name" value="Tetracyclin repressor-like, C-terminal domain"/>
    <property type="match status" value="1"/>
</dbReference>
<evidence type="ECO:0000256" key="1">
    <source>
        <dbReference type="ARBA" id="ARBA00023015"/>
    </source>
</evidence>
<dbReference type="EMBL" id="CP011452">
    <property type="protein sequence ID" value="AKH42732.1"/>
    <property type="molecule type" value="Genomic_DNA"/>
</dbReference>
<evidence type="ECO:0000313" key="5">
    <source>
        <dbReference type="Proteomes" id="UP000034392"/>
    </source>
</evidence>
<dbReference type="SUPFAM" id="SSF46689">
    <property type="entry name" value="Homeodomain-like"/>
    <property type="match status" value="1"/>
</dbReference>
<dbReference type="Proteomes" id="UP000034392">
    <property type="component" value="Chromosome"/>
</dbReference>
<dbReference type="PATRIC" id="fig|1267766.3.peg.1710"/>
<evidence type="ECO:0000313" key="4">
    <source>
        <dbReference type="EMBL" id="AKH42732.1"/>
    </source>
</evidence>
<sequence length="220" mass="24197">MSLPRRTSSGGRPSKEEAEKLGEHILQEALQEFIAKGLDASRMDAIAASAHVSKRTLYARYKSKDELLCATMDYGIAKHIRPVSTLPANGPIRERLEAVAHKFLEASLTAEGRGIQTLLTWLANYRPDLQNKIRAKAVADVTGVMNQILKDGYANGEIAFSDFPAIAKIVFDLLFSLPNYEILRGMGPEYHGSESVSLDKELDFVMAALRTGVVFSTNGR</sequence>
<dbReference type="Pfam" id="PF00440">
    <property type="entry name" value="TetR_N"/>
    <property type="match status" value="1"/>
</dbReference>
<dbReference type="RefSeq" id="WP_053833462.1">
    <property type="nucleotide sequence ID" value="NZ_CP011452.2"/>
</dbReference>
<dbReference type="InterPro" id="IPR001647">
    <property type="entry name" value="HTH_TetR"/>
</dbReference>
<keyword evidence="5" id="KW-1185">Reference proteome</keyword>
<keyword evidence="2" id="KW-0238">DNA-binding</keyword>
<dbReference type="Gene3D" id="1.10.357.10">
    <property type="entry name" value="Tetracycline Repressor, domain 2"/>
    <property type="match status" value="1"/>
</dbReference>
<dbReference type="GO" id="GO:0000976">
    <property type="term" value="F:transcription cis-regulatory region binding"/>
    <property type="evidence" value="ECO:0007669"/>
    <property type="project" value="TreeGrafter"/>
</dbReference>
<dbReference type="InterPro" id="IPR050109">
    <property type="entry name" value="HTH-type_TetR-like_transc_reg"/>
</dbReference>
<dbReference type="InterPro" id="IPR036271">
    <property type="entry name" value="Tet_transcr_reg_TetR-rel_C_sf"/>
</dbReference>